<evidence type="ECO:0000256" key="13">
    <source>
        <dbReference type="ARBA" id="ARBA00023075"/>
    </source>
</evidence>
<dbReference type="Pfam" id="PF06455">
    <property type="entry name" value="NADH5_C"/>
    <property type="match status" value="1"/>
</dbReference>
<evidence type="ECO:0000256" key="5">
    <source>
        <dbReference type="ARBA" id="ARBA00022448"/>
    </source>
</evidence>
<feature type="transmembrane region" description="Helical" evidence="18">
    <location>
        <begin position="293"/>
        <end position="315"/>
    </location>
</feature>
<dbReference type="PANTHER" id="PTHR42829">
    <property type="entry name" value="NADH-UBIQUINONE OXIDOREDUCTASE CHAIN 5"/>
    <property type="match status" value="1"/>
</dbReference>
<feature type="transmembrane region" description="Helical" evidence="18">
    <location>
        <begin position="87"/>
        <end position="105"/>
    </location>
</feature>
<feature type="transmembrane region" description="Helical" evidence="18">
    <location>
        <begin position="475"/>
        <end position="496"/>
    </location>
</feature>
<accession>A0A8T9ZXD2</accession>
<feature type="transmembrane region" description="Helical" evidence="18">
    <location>
        <begin position="48"/>
        <end position="75"/>
    </location>
</feature>
<evidence type="ECO:0000256" key="11">
    <source>
        <dbReference type="ARBA" id="ARBA00022989"/>
    </source>
</evidence>
<keyword evidence="11 18" id="KW-1133">Transmembrane helix</keyword>
<keyword evidence="14 21" id="KW-0496">Mitochondrion</keyword>
<comment type="subcellular location">
    <subcellularLocation>
        <location evidence="2">Mitochondrion inner membrane</location>
        <topology evidence="2">Multi-pass membrane protein</topology>
    </subcellularLocation>
</comment>
<evidence type="ECO:0000259" key="20">
    <source>
        <dbReference type="Pfam" id="PF06455"/>
    </source>
</evidence>
<feature type="domain" description="NADH:quinone oxidoreductase/Mrp antiporter transmembrane" evidence="19">
    <location>
        <begin position="106"/>
        <end position="382"/>
    </location>
</feature>
<dbReference type="InterPro" id="IPR001750">
    <property type="entry name" value="ND/Mrp_TM"/>
</dbReference>
<feature type="domain" description="NADH dehydrogenase subunit 5 C-terminal" evidence="20">
    <location>
        <begin position="390"/>
        <end position="568"/>
    </location>
</feature>
<name>A0A8T9ZXD2_9HEMI</name>
<evidence type="ECO:0000259" key="19">
    <source>
        <dbReference type="Pfam" id="PF00361"/>
    </source>
</evidence>
<keyword evidence="9" id="KW-1278">Translocase</keyword>
<comment type="function">
    <text evidence="1">Core subunit of the mitochondrial membrane respiratory chain NADH dehydrogenase (Complex I) that is believed to belong to the minimal assembly required for catalysis. Complex I functions in the transfer of electrons from NADH to the respiratory chain. The immediate electron acceptor for the enzyme is believed to be ubiquinone.</text>
</comment>
<feature type="transmembrane region" description="Helical" evidence="18">
    <location>
        <begin position="151"/>
        <end position="171"/>
    </location>
</feature>
<evidence type="ECO:0000256" key="18">
    <source>
        <dbReference type="SAM" id="Phobius"/>
    </source>
</evidence>
<evidence type="ECO:0000256" key="10">
    <source>
        <dbReference type="ARBA" id="ARBA00022982"/>
    </source>
</evidence>
<reference evidence="21" key="1">
    <citation type="journal article" date="2022" name="Cladistics">
        <title>Diversification of the phytophagous lineages of true bugs (Insecta: Hemiptera: Heteroptera) shortly after that of the flowering plants.</title>
        <authorList>
            <person name="Ye F."/>
            <person name="Kment P."/>
            <person name="Redei D."/>
            <person name="Luo J.Y."/>
            <person name="Wang Y.H."/>
            <person name="Kuechler S.M."/>
            <person name="Zhang W.W."/>
            <person name="Chen P.P."/>
            <person name="Wu H.Y."/>
            <person name="Wu Y.Z."/>
            <person name="Sun X.Y."/>
            <person name="Ding L."/>
            <person name="Wang Y.R."/>
            <person name="Xie Q."/>
        </authorList>
    </citation>
    <scope>NUCLEOTIDE SEQUENCE</scope>
</reference>
<keyword evidence="15 18" id="KW-0472">Membrane</keyword>
<dbReference type="GO" id="GO:0015990">
    <property type="term" value="P:electron transport coupled proton transport"/>
    <property type="evidence" value="ECO:0007669"/>
    <property type="project" value="TreeGrafter"/>
</dbReference>
<keyword evidence="6" id="KW-0679">Respiratory chain</keyword>
<feature type="transmembrane region" description="Helical" evidence="18">
    <location>
        <begin position="446"/>
        <end position="468"/>
    </location>
</feature>
<dbReference type="Pfam" id="PF00361">
    <property type="entry name" value="Proton_antipo_M"/>
    <property type="match status" value="1"/>
</dbReference>
<feature type="transmembrane region" description="Helical" evidence="18">
    <location>
        <begin position="244"/>
        <end position="262"/>
    </location>
</feature>
<evidence type="ECO:0000313" key="21">
    <source>
        <dbReference type="EMBL" id="UPL65708.1"/>
    </source>
</evidence>
<evidence type="ECO:0000256" key="16">
    <source>
        <dbReference type="ARBA" id="ARBA00031027"/>
    </source>
</evidence>
<feature type="transmembrane region" description="Helical" evidence="18">
    <location>
        <begin position="551"/>
        <end position="568"/>
    </location>
</feature>
<sequence length="569" mass="65529">MNLSIYIYWAFIILFFGLVFFIMGLYFLSMNYFIFMDWEVFSINSCSVVITLLFDWLSLIFMGSVMFISSMVIYYSEDYMSEDDNKFRFLVLVLLFILSMMFMIISPNLISILLGWDGLGLVSYCLVIYFHNYKSFNSGMLTILTNRVGDVAILLSIAIMFNLGGWNFLSFNFYESYWGYFIGLFIILAAFTKSAQIPFSSWLPAAMAAPTPVSALVHSSTLVTAGVYLLVRFSYLLFQFNMSFFLLLSVLTMVMSGLCANFEYDLKKIIALSTLSQLGFMMSVLFLGYPLVAFFHLLSHAFFKALLFLCAGLIIHCMNDSQDIRHMGVVINQIPYTVTCFGIANMSLCGLPFLSGFYSKDLILESLTTTYFNLFIYFMFYLSVGLTVSYSMRLIYYCVVYYNGLLSCSSYSESLIMMRSMIFLVFMGIFGGSLLSWLMLSCPYMITMPVMCSFMPILFIMLGGWIGYELSFMNYFGSIFGLRYSLMTLFLGSMWFMPNFSTYMIYSSGFYLSSNYIDFMDMGWGEYVMSNSMVCYFMFVSKFNILCQNNNIKIFFSLFILMTIIFVVI</sequence>
<evidence type="ECO:0000256" key="2">
    <source>
        <dbReference type="ARBA" id="ARBA00004448"/>
    </source>
</evidence>
<dbReference type="PRINTS" id="PR01434">
    <property type="entry name" value="NADHDHGNASE5"/>
</dbReference>
<feature type="transmembrane region" description="Helical" evidence="18">
    <location>
        <begin position="516"/>
        <end position="539"/>
    </location>
</feature>
<feature type="transmembrane region" description="Helical" evidence="18">
    <location>
        <begin position="374"/>
        <end position="400"/>
    </location>
</feature>
<keyword evidence="8" id="KW-0999">Mitochondrion inner membrane</keyword>
<feature type="transmembrane region" description="Helical" evidence="18">
    <location>
        <begin position="269"/>
        <end position="287"/>
    </location>
</feature>
<evidence type="ECO:0000256" key="14">
    <source>
        <dbReference type="ARBA" id="ARBA00023128"/>
    </source>
</evidence>
<dbReference type="GO" id="GO:0003954">
    <property type="term" value="F:NADH dehydrogenase activity"/>
    <property type="evidence" value="ECO:0007669"/>
    <property type="project" value="TreeGrafter"/>
</dbReference>
<keyword evidence="5" id="KW-0813">Transport</keyword>
<keyword evidence="10" id="KW-0249">Electron transport</keyword>
<evidence type="ECO:0000256" key="9">
    <source>
        <dbReference type="ARBA" id="ARBA00022967"/>
    </source>
</evidence>
<dbReference type="GO" id="GO:0008137">
    <property type="term" value="F:NADH dehydrogenase (ubiquinone) activity"/>
    <property type="evidence" value="ECO:0007669"/>
    <property type="project" value="UniProtKB-EC"/>
</dbReference>
<evidence type="ECO:0000256" key="8">
    <source>
        <dbReference type="ARBA" id="ARBA00022792"/>
    </source>
</evidence>
<evidence type="ECO:0000256" key="3">
    <source>
        <dbReference type="ARBA" id="ARBA00012944"/>
    </source>
</evidence>
<proteinExistence type="predicted"/>
<organism evidence="21">
    <name type="scientific">Dalader distanti</name>
    <dbReference type="NCBI Taxonomy" id="2813411"/>
    <lineage>
        <taxon>Eukaryota</taxon>
        <taxon>Metazoa</taxon>
        <taxon>Ecdysozoa</taxon>
        <taxon>Arthropoda</taxon>
        <taxon>Hexapoda</taxon>
        <taxon>Insecta</taxon>
        <taxon>Pterygota</taxon>
        <taxon>Neoptera</taxon>
        <taxon>Paraneoptera</taxon>
        <taxon>Hemiptera</taxon>
        <taxon>Heteroptera</taxon>
        <taxon>Panheteroptera</taxon>
        <taxon>Pentatomomorpha</taxon>
        <taxon>Coreoidea</taxon>
        <taxon>Coreidae</taxon>
        <taxon>Coreinae</taxon>
        <taxon>Dalader</taxon>
    </lineage>
</organism>
<protein>
    <recommendedName>
        <fullName evidence="4">NADH-ubiquinone oxidoreductase chain 5</fullName>
        <ecNumber evidence="3">7.1.1.2</ecNumber>
    </recommendedName>
    <alternativeName>
        <fullName evidence="16">NADH dehydrogenase subunit 5</fullName>
    </alternativeName>
</protein>
<feature type="transmembrane region" description="Helical" evidence="18">
    <location>
        <begin position="177"/>
        <end position="195"/>
    </location>
</feature>
<feature type="transmembrane region" description="Helical" evidence="18">
    <location>
        <begin position="336"/>
        <end position="354"/>
    </location>
</feature>
<evidence type="ECO:0000256" key="6">
    <source>
        <dbReference type="ARBA" id="ARBA00022660"/>
    </source>
</evidence>
<evidence type="ECO:0000256" key="7">
    <source>
        <dbReference type="ARBA" id="ARBA00022692"/>
    </source>
</evidence>
<keyword evidence="13" id="KW-0830">Ubiquinone</keyword>
<dbReference type="EC" id="7.1.1.2" evidence="3"/>
<dbReference type="EMBL" id="MW619677">
    <property type="protein sequence ID" value="UPL65708.1"/>
    <property type="molecule type" value="Genomic_DNA"/>
</dbReference>
<evidence type="ECO:0000256" key="17">
    <source>
        <dbReference type="ARBA" id="ARBA00049551"/>
    </source>
</evidence>
<dbReference type="PANTHER" id="PTHR42829:SF2">
    <property type="entry name" value="NADH-UBIQUINONE OXIDOREDUCTASE CHAIN 5"/>
    <property type="match status" value="1"/>
</dbReference>
<dbReference type="AlphaFoldDB" id="A0A8T9ZXD2"/>
<geneLocation type="mitochondrion" evidence="21"/>
<feature type="transmembrane region" description="Helical" evidence="18">
    <location>
        <begin position="111"/>
        <end position="130"/>
    </location>
</feature>
<dbReference type="InterPro" id="IPR010934">
    <property type="entry name" value="NADH_DH_su5_C"/>
</dbReference>
<comment type="catalytic activity">
    <reaction evidence="17">
        <text>a ubiquinone + NADH + 5 H(+)(in) = a ubiquinol + NAD(+) + 4 H(+)(out)</text>
        <dbReference type="Rhea" id="RHEA:29091"/>
        <dbReference type="Rhea" id="RHEA-COMP:9565"/>
        <dbReference type="Rhea" id="RHEA-COMP:9566"/>
        <dbReference type="ChEBI" id="CHEBI:15378"/>
        <dbReference type="ChEBI" id="CHEBI:16389"/>
        <dbReference type="ChEBI" id="CHEBI:17976"/>
        <dbReference type="ChEBI" id="CHEBI:57540"/>
        <dbReference type="ChEBI" id="CHEBI:57945"/>
        <dbReference type="EC" id="7.1.1.2"/>
    </reaction>
</comment>
<dbReference type="GO" id="GO:0005743">
    <property type="term" value="C:mitochondrial inner membrane"/>
    <property type="evidence" value="ECO:0007669"/>
    <property type="project" value="UniProtKB-SubCell"/>
</dbReference>
<dbReference type="InterPro" id="IPR003945">
    <property type="entry name" value="NU5C-like"/>
</dbReference>
<evidence type="ECO:0000256" key="15">
    <source>
        <dbReference type="ARBA" id="ARBA00023136"/>
    </source>
</evidence>
<evidence type="ECO:0000256" key="1">
    <source>
        <dbReference type="ARBA" id="ARBA00003257"/>
    </source>
</evidence>
<evidence type="ECO:0000256" key="12">
    <source>
        <dbReference type="ARBA" id="ARBA00023027"/>
    </source>
</evidence>
<feature type="transmembrane region" description="Helical" evidence="18">
    <location>
        <begin position="7"/>
        <end position="28"/>
    </location>
</feature>
<feature type="transmembrane region" description="Helical" evidence="18">
    <location>
        <begin position="421"/>
        <end position="440"/>
    </location>
</feature>
<evidence type="ECO:0000256" key="4">
    <source>
        <dbReference type="ARBA" id="ARBA00021096"/>
    </source>
</evidence>
<keyword evidence="7 18" id="KW-0812">Transmembrane</keyword>
<feature type="transmembrane region" description="Helical" evidence="18">
    <location>
        <begin position="216"/>
        <end position="238"/>
    </location>
</feature>
<dbReference type="GO" id="GO:0042773">
    <property type="term" value="P:ATP synthesis coupled electron transport"/>
    <property type="evidence" value="ECO:0007669"/>
    <property type="project" value="InterPro"/>
</dbReference>
<keyword evidence="12" id="KW-0520">NAD</keyword>